<dbReference type="EMBL" id="NOKA02000017">
    <property type="protein sequence ID" value="RDY31319.1"/>
    <property type="molecule type" value="Genomic_DNA"/>
</dbReference>
<feature type="repeat" description="Cell wall-binding" evidence="2">
    <location>
        <begin position="146"/>
        <end position="165"/>
    </location>
</feature>
<feature type="domain" description="Cell wall hydrolase SleB" evidence="4">
    <location>
        <begin position="383"/>
        <end position="494"/>
    </location>
</feature>
<feature type="repeat" description="Cell wall-binding" evidence="2">
    <location>
        <begin position="226"/>
        <end position="245"/>
    </location>
</feature>
<dbReference type="SUPFAM" id="SSF69360">
    <property type="entry name" value="Cell wall binding repeat"/>
    <property type="match status" value="2"/>
</dbReference>
<dbReference type="GO" id="GO:0016787">
    <property type="term" value="F:hydrolase activity"/>
    <property type="evidence" value="ECO:0007669"/>
    <property type="project" value="InterPro"/>
</dbReference>
<dbReference type="InterPro" id="IPR011105">
    <property type="entry name" value="Cell_wall_hydrolase_SleB"/>
</dbReference>
<evidence type="ECO:0000313" key="5">
    <source>
        <dbReference type="EMBL" id="RDY31319.1"/>
    </source>
</evidence>
<evidence type="ECO:0000259" key="4">
    <source>
        <dbReference type="Pfam" id="PF07486"/>
    </source>
</evidence>
<evidence type="ECO:0000313" key="6">
    <source>
        <dbReference type="Proteomes" id="UP000216411"/>
    </source>
</evidence>
<feature type="chain" id="PRO_5017042488" description="Cell wall hydrolase SleB domain-containing protein" evidence="3">
    <location>
        <begin position="27"/>
        <end position="503"/>
    </location>
</feature>
<feature type="repeat" description="Cell wall-binding" evidence="2">
    <location>
        <begin position="286"/>
        <end position="305"/>
    </location>
</feature>
<dbReference type="PROSITE" id="PS51170">
    <property type="entry name" value="CW"/>
    <property type="match status" value="9"/>
</dbReference>
<feature type="repeat" description="Cell wall-binding" evidence="2">
    <location>
        <begin position="166"/>
        <end position="185"/>
    </location>
</feature>
<feature type="repeat" description="Cell wall-binding" evidence="2">
    <location>
        <begin position="206"/>
        <end position="225"/>
    </location>
</feature>
<feature type="signal peptide" evidence="3">
    <location>
        <begin position="1"/>
        <end position="26"/>
    </location>
</feature>
<accession>A0A371JEZ4</accession>
<evidence type="ECO:0000256" key="3">
    <source>
        <dbReference type="SAM" id="SignalP"/>
    </source>
</evidence>
<dbReference type="InterPro" id="IPR018337">
    <property type="entry name" value="Cell_wall/Cho-bd_repeat"/>
</dbReference>
<dbReference type="Gene3D" id="2.10.270.20">
    <property type="match status" value="1"/>
</dbReference>
<keyword evidence="3" id="KW-0732">Signal</keyword>
<dbReference type="OrthoDB" id="177750at2"/>
<dbReference type="Proteomes" id="UP000216411">
    <property type="component" value="Unassembled WGS sequence"/>
</dbReference>
<dbReference type="AlphaFoldDB" id="A0A371JEZ4"/>
<dbReference type="RefSeq" id="WP_094376195.1">
    <property type="nucleotide sequence ID" value="NZ_NOKA02000017.1"/>
</dbReference>
<dbReference type="Pfam" id="PF07486">
    <property type="entry name" value="Hydrolase_2"/>
    <property type="match status" value="1"/>
</dbReference>
<name>A0A371JEZ4_9FIRM</name>
<gene>
    <name evidence="5" type="ORF">CG710_009975</name>
</gene>
<feature type="repeat" description="Cell wall-binding" evidence="2">
    <location>
        <begin position="66"/>
        <end position="85"/>
    </location>
</feature>
<dbReference type="Pfam" id="PF19127">
    <property type="entry name" value="Choline_bind_3"/>
    <property type="match status" value="5"/>
</dbReference>
<comment type="caution">
    <text evidence="5">The sequence shown here is derived from an EMBL/GenBank/DDBJ whole genome shotgun (WGS) entry which is preliminary data.</text>
</comment>
<evidence type="ECO:0000256" key="2">
    <source>
        <dbReference type="PROSITE-ProRule" id="PRU00591"/>
    </source>
</evidence>
<sequence length="503" mass="57509">MKKVLTIVTLFLCMILLSTSMPVVNAEDTATNGQTQNSTANDQTQDSTVWQTKKGKTYCYIDGVKQTGWKKIDGNKYYFDSKGVMKTGWQTINDKKYYFNESGVMQTGFQTIKKKTYYFNKKGVMQTGLTKVGSSKYYFDNKGRMKTGWKTVNSKKYYFDSAGTMTTGFQEIKGKTYYFNKQGVMQTGLTKVGSKKYFFDSKGRMKTGIKTINKKKYYFDSTGAMQTGFQEINGKTYYFNKSGVMQTGLTKVGSKKYFFDTKGRMKTGWKTISKNKYYFDSDGTMHTGWLTLNDLKYYFKSTGKMVKNTSVKIGGVYYTFNSKGVCESESYLMVNGVKVHAQYKTDPQVSTEQLLATIIYCEAGNQKQYPVTGKINSSSVTVYKGQLAVGYVIANRLKSNMSYKEVIYQFNQFEPARTGVLTKYLNNYGLVSTECKNAAKIILNDVNNNENSVADFKRSTFTWKNFWALSYANKTNFFRVYSESEYEVIQGHVFFNYTKTISK</sequence>
<keyword evidence="1" id="KW-0677">Repeat</keyword>
<feature type="repeat" description="Cell wall-binding" evidence="2">
    <location>
        <begin position="86"/>
        <end position="105"/>
    </location>
</feature>
<feature type="repeat" description="Cell wall-binding" evidence="2">
    <location>
        <begin position="106"/>
        <end position="125"/>
    </location>
</feature>
<dbReference type="Gene3D" id="1.10.10.2520">
    <property type="entry name" value="Cell wall hydrolase SleB, domain 1"/>
    <property type="match status" value="1"/>
</dbReference>
<organism evidence="5 6">
    <name type="scientific">Lachnotalea glycerini</name>
    <dbReference type="NCBI Taxonomy" id="1763509"/>
    <lineage>
        <taxon>Bacteria</taxon>
        <taxon>Bacillati</taxon>
        <taxon>Bacillota</taxon>
        <taxon>Clostridia</taxon>
        <taxon>Lachnospirales</taxon>
        <taxon>Lachnospiraceae</taxon>
        <taxon>Lachnotalea</taxon>
    </lineage>
</organism>
<dbReference type="Pfam" id="PF01473">
    <property type="entry name" value="Choline_bind_1"/>
    <property type="match status" value="2"/>
</dbReference>
<keyword evidence="6" id="KW-1185">Reference proteome</keyword>
<protein>
    <recommendedName>
        <fullName evidence="4">Cell wall hydrolase SleB domain-containing protein</fullName>
    </recommendedName>
</protein>
<reference evidence="5 6" key="1">
    <citation type="journal article" date="2017" name="Genome Announc.">
        <title>Draft Genome Sequence of a Sporulating and Motile Strain of Lachnotalea glycerini Isolated from Water in Quebec City, Canada.</title>
        <authorList>
            <person name="Maheux A.F."/>
            <person name="Boudreau D.K."/>
            <person name="Berube E."/>
            <person name="Boissinot M."/>
            <person name="Raymond F."/>
            <person name="Brodeur S."/>
            <person name="Corbeil J."/>
            <person name="Isabel S."/>
            <person name="Omar R.F."/>
            <person name="Bergeron M.G."/>
        </authorList>
    </citation>
    <scope>NUCLEOTIDE SEQUENCE [LARGE SCALE GENOMIC DNA]</scope>
    <source>
        <strain evidence="5 6">CCRI-19302</strain>
    </source>
</reference>
<dbReference type="InterPro" id="IPR042047">
    <property type="entry name" value="SleB_dom1"/>
</dbReference>
<dbReference type="Gene3D" id="2.10.270.10">
    <property type="entry name" value="Cholin Binding"/>
    <property type="match status" value="4"/>
</dbReference>
<feature type="repeat" description="Cell wall-binding" evidence="2">
    <location>
        <begin position="266"/>
        <end position="285"/>
    </location>
</feature>
<proteinExistence type="predicted"/>
<evidence type="ECO:0000256" key="1">
    <source>
        <dbReference type="ARBA" id="ARBA00022737"/>
    </source>
</evidence>